<feature type="active site" description="Nucleophile" evidence="4">
    <location>
        <position position="73"/>
    </location>
</feature>
<reference evidence="8" key="1">
    <citation type="submission" date="2016-09" db="EMBL/GenBank/DDBJ databases">
        <authorList>
            <person name="Wan X."/>
            <person name="Hou S."/>
        </authorList>
    </citation>
    <scope>NUCLEOTIDE SEQUENCE [LARGE SCALE GENOMIC DNA]</scope>
    <source>
        <strain evidence="8">KH87</strain>
    </source>
</reference>
<dbReference type="SUPFAM" id="SSF53686">
    <property type="entry name" value="Tryptophan synthase beta subunit-like PLP-dependent enzymes"/>
    <property type="match status" value="1"/>
</dbReference>
<dbReference type="RefSeq" id="WP_070050508.1">
    <property type="nucleotide sequence ID" value="NZ_CBCSDO010000002.1"/>
</dbReference>
<evidence type="ECO:0000313" key="7">
    <source>
        <dbReference type="EMBL" id="OEY70863.1"/>
    </source>
</evidence>
<protein>
    <recommendedName>
        <fullName evidence="6">Tryptophan synthase beta chain-like PALP domain-containing protein</fullName>
    </recommendedName>
</protein>
<dbReference type="Pfam" id="PF00291">
    <property type="entry name" value="PALP"/>
    <property type="match status" value="1"/>
</dbReference>
<dbReference type="EMBL" id="MKEK01000001">
    <property type="protein sequence ID" value="OEY70863.1"/>
    <property type="molecule type" value="Genomic_DNA"/>
</dbReference>
<keyword evidence="3 5" id="KW-0663">Pyridoxal phosphate</keyword>
<dbReference type="InterPro" id="IPR001926">
    <property type="entry name" value="TrpB-like_PALP"/>
</dbReference>
<dbReference type="PANTHER" id="PTHR43780">
    <property type="entry name" value="1-AMINOCYCLOPROPANE-1-CARBOXYLATE DEAMINASE-RELATED"/>
    <property type="match status" value="1"/>
</dbReference>
<sequence>MLDDCTLFTIKKPSWQQVKHPILIKNNIDLWLCHLQTRPAQLSGNKWLKLKHHIAKVKAEHKHGIVTFGGAFSNHIAAVAAACAQLGLKSLTYLRADSVDLNNPTIQFCLQHGMRFHLLNRAEYRLRNDDTFCQVITNSHPELLLVAEGGSSSEGAKGVAELNLTDTPNGKASLVALATASGGTLAGVITANKSQVLGIAAVKDSSIADRVKQLLPQEVNATSWSINMDYTDAGYAKFSPELLAFCREMASYNVHVEPIYSGKALYGLFKLIEQGQLNKHKRICFFHTGGLQGLDGLLYRNLISANDYKILMGG</sequence>
<comment type="caution">
    <text evidence="7">The sequence shown here is derived from an EMBL/GenBank/DDBJ whole genome shotgun (WGS) entry which is preliminary data.</text>
</comment>
<feature type="domain" description="Tryptophan synthase beta chain-like PALP" evidence="6">
    <location>
        <begin position="38"/>
        <end position="289"/>
    </location>
</feature>
<dbReference type="GO" id="GO:0019148">
    <property type="term" value="F:D-cysteine desulfhydrase activity"/>
    <property type="evidence" value="ECO:0007669"/>
    <property type="project" value="TreeGrafter"/>
</dbReference>
<keyword evidence="8" id="KW-1185">Reference proteome</keyword>
<evidence type="ECO:0000256" key="1">
    <source>
        <dbReference type="ARBA" id="ARBA00001933"/>
    </source>
</evidence>
<comment type="cofactor">
    <cofactor evidence="1">
        <name>pyridoxal 5'-phosphate</name>
        <dbReference type="ChEBI" id="CHEBI:597326"/>
    </cofactor>
</comment>
<proteinExistence type="inferred from homology"/>
<dbReference type="Proteomes" id="UP000242258">
    <property type="component" value="Unassembled WGS sequence"/>
</dbReference>
<accession>A0A1E7Q9Y1</accession>
<feature type="modified residue" description="N6-(pyridoxal phosphate)lysine" evidence="5">
    <location>
        <position position="46"/>
    </location>
</feature>
<name>A0A1E7Q9Y1_9GAMM</name>
<evidence type="ECO:0000259" key="6">
    <source>
        <dbReference type="Pfam" id="PF00291"/>
    </source>
</evidence>
<gene>
    <name evidence="7" type="ORF">BI198_15840</name>
</gene>
<dbReference type="InterPro" id="IPR036052">
    <property type="entry name" value="TrpB-like_PALP_sf"/>
</dbReference>
<dbReference type="PIRSF" id="PIRSF006278">
    <property type="entry name" value="ACCD_DCysDesulf"/>
    <property type="match status" value="1"/>
</dbReference>
<dbReference type="PANTHER" id="PTHR43780:SF2">
    <property type="entry name" value="1-AMINOCYCLOPROPANE-1-CARBOXYLATE DEAMINASE-RELATED"/>
    <property type="match status" value="1"/>
</dbReference>
<organism evidence="7 8">
    <name type="scientific">Rheinheimera salexigens</name>
    <dbReference type="NCBI Taxonomy" id="1628148"/>
    <lineage>
        <taxon>Bacteria</taxon>
        <taxon>Pseudomonadati</taxon>
        <taxon>Pseudomonadota</taxon>
        <taxon>Gammaproteobacteria</taxon>
        <taxon>Chromatiales</taxon>
        <taxon>Chromatiaceae</taxon>
        <taxon>Rheinheimera</taxon>
    </lineage>
</organism>
<dbReference type="InterPro" id="IPR027278">
    <property type="entry name" value="ACCD_DCysDesulf"/>
</dbReference>
<evidence type="ECO:0000313" key="8">
    <source>
        <dbReference type="Proteomes" id="UP000242258"/>
    </source>
</evidence>
<evidence type="ECO:0000256" key="5">
    <source>
        <dbReference type="PIRSR" id="PIRSR006278-2"/>
    </source>
</evidence>
<comment type="similarity">
    <text evidence="2">Belongs to the ACC deaminase/D-cysteine desulfhydrase family.</text>
</comment>
<evidence type="ECO:0000256" key="3">
    <source>
        <dbReference type="ARBA" id="ARBA00022898"/>
    </source>
</evidence>
<dbReference type="AlphaFoldDB" id="A0A1E7Q9Y1"/>
<dbReference type="Gene3D" id="3.40.50.1100">
    <property type="match status" value="2"/>
</dbReference>
<evidence type="ECO:0000256" key="2">
    <source>
        <dbReference type="ARBA" id="ARBA00008639"/>
    </source>
</evidence>
<dbReference type="OrthoDB" id="9801249at2"/>
<evidence type="ECO:0000256" key="4">
    <source>
        <dbReference type="PIRSR" id="PIRSR006278-1"/>
    </source>
</evidence>